<evidence type="ECO:0000259" key="4">
    <source>
        <dbReference type="Pfam" id="PF20220"/>
    </source>
</evidence>
<name>A0A0Q0X8Y0_9PSED</name>
<feature type="region of interest" description="Disordered" evidence="1">
    <location>
        <begin position="1447"/>
        <end position="1467"/>
    </location>
</feature>
<feature type="domain" description="ABC toxin N-terminal" evidence="4">
    <location>
        <begin position="8"/>
        <end position="141"/>
    </location>
</feature>
<dbReference type="OrthoDB" id="9781691at2"/>
<protein>
    <recommendedName>
        <fullName evidence="7">Toxin</fullName>
    </recommendedName>
</protein>
<gene>
    <name evidence="5" type="ORF">AQS70_02050</name>
</gene>
<dbReference type="Pfam" id="PF20220">
    <property type="entry name" value="ABC_toxin_N"/>
    <property type="match status" value="1"/>
</dbReference>
<evidence type="ECO:0008006" key="7">
    <source>
        <dbReference type="Google" id="ProtNLM"/>
    </source>
</evidence>
<keyword evidence="6" id="KW-1185">Reference proteome</keyword>
<feature type="domain" description="Tc toxin complex TcA C-terminal TcB-binding" evidence="2">
    <location>
        <begin position="1474"/>
        <end position="1614"/>
    </location>
</feature>
<dbReference type="EMBL" id="LLWH01000165">
    <property type="protein sequence ID" value="KQB53555.1"/>
    <property type="molecule type" value="Genomic_DNA"/>
</dbReference>
<evidence type="ECO:0000313" key="6">
    <source>
        <dbReference type="Proteomes" id="UP000050342"/>
    </source>
</evidence>
<organism evidence="5 6">
    <name type="scientific">Pseudomonas endophytica</name>
    <dbReference type="NCBI Taxonomy" id="1563157"/>
    <lineage>
        <taxon>Bacteria</taxon>
        <taxon>Pseudomonadati</taxon>
        <taxon>Pseudomonadota</taxon>
        <taxon>Gammaproteobacteria</taxon>
        <taxon>Pseudomonadales</taxon>
        <taxon>Pseudomonadaceae</taxon>
        <taxon>Pseudomonas</taxon>
    </lineage>
</organism>
<dbReference type="RefSeq" id="WP_055102966.1">
    <property type="nucleotide sequence ID" value="NZ_LLWH01000165.1"/>
</dbReference>
<reference evidence="5 6" key="1">
    <citation type="submission" date="2015-10" db="EMBL/GenBank/DDBJ databases">
        <title>Pseudomonas helleri sp. nov. and Pseudomonas weihenstephanensis sp. nov., isolated from raw cows milk.</title>
        <authorList>
            <person name="Von Neubeck M."/>
            <person name="Huptas C."/>
            <person name="Wenning M."/>
            <person name="Scherer S."/>
        </authorList>
    </citation>
    <scope>NUCLEOTIDE SEQUENCE [LARGE SCALE GENOMIC DNA]</scope>
    <source>
        <strain evidence="5 6">BSTT44</strain>
    </source>
</reference>
<feature type="domain" description="Tc toxin complex TcA C-terminal TcB-binding" evidence="2">
    <location>
        <begin position="1309"/>
        <end position="1443"/>
    </location>
</feature>
<dbReference type="InterPro" id="IPR040840">
    <property type="entry name" value="TcA_TcB_BD"/>
</dbReference>
<comment type="caution">
    <text evidence="5">The sequence shown here is derived from an EMBL/GenBank/DDBJ whole genome shotgun (WGS) entry which is preliminary data.</text>
</comment>
<dbReference type="Proteomes" id="UP000050342">
    <property type="component" value="Unassembled WGS sequence"/>
</dbReference>
<evidence type="ECO:0000259" key="3">
    <source>
        <dbReference type="Pfam" id="PF18413"/>
    </source>
</evidence>
<dbReference type="Pfam" id="PF18413">
    <property type="entry name" value="Neuraminidase"/>
    <property type="match status" value="1"/>
</dbReference>
<proteinExistence type="predicted"/>
<dbReference type="InterPro" id="IPR046839">
    <property type="entry name" value="ABC_toxin_N"/>
</dbReference>
<evidence type="ECO:0000313" key="5">
    <source>
        <dbReference type="EMBL" id="KQB53555.1"/>
    </source>
</evidence>
<evidence type="ECO:0000259" key="2">
    <source>
        <dbReference type="Pfam" id="PF18276"/>
    </source>
</evidence>
<sequence>MSPTINQQLNEKLRDAQLAFYLTHAVPEDPVLQSLGQVQVLKTADDLYSYWLMDVQVSQAVPTTHVACAISSVQQYINGISLGLEPGYETEGMSHAQLATWHDRLGTYSLWHANQQLRYFPSSFLNPELRINKTENFQKIENDINQCRIKSNTILSAVQNYLSRFEDIANLTTLNGYIDGNINEMAESTYYFVGKSRAENTYYWRSLDMAKRALRLPQEGQKASKQDTPLASAWSDWEKIPLPASQIIPDRSVRPVSFNNRVFIIWAQVIRPTPSFTTSTQYFSAEKTDNGLENKARLELERKSKYSKISLHYIYKKYDGSWSMPCVCSDDYCALAMGAEEIIDATTTIATLDSTTQPESLFLGLSIKKKLPTATSTVTDIKRDFYQAVRLDLQFSIERLYSVGTVEDFFPWPHQREVAKRYFSIFGNHNHSNLNFHAPASQTAEVTDFINTSPHTALSYWNHENKQNHIKDFTNTGDLTFNTTTCALELKSTLTADFPRHQTLSFRASDPNFGLHIKLIVIFSTDHPKYINLAQGSFVELRIVPITNLSLRSLTFTDSTTNLTLSDFIKPADGTHALNLPMDCQANLATVSLEKCQIDLTVFTHLFNAHNTAYSINIGVESGAAPNSFTFENAETNALERAYKHIVLIPLDRETPNPRNIYRANTLILGESGDSRRYLPNTSSELKAEQSITAQIYLDPLSLRPYGESKSPLPTSSAQAQLTFMHGVVILEIDLSDSQSYLRGYALKALTVTLDKNAKTIVPIAPRLKRIASKVHGAIEYIDFSGSMIEYSDSPDQLKARAPIRMNTCFAATLTKAASVSLDAVFTLTSEAWLEPSLTEEGPDEPLDFHGAHGKYYWELFLYLPWLVAYRLNLEQRYAEAQTWLHYLFEPGGKTNADGEGSDYWKLKALSAPVRELSYVLDSPYDPNQIALSAPIHFRQALYQLYLDILINQGDAAYRQLTPDSLTEAKLWYVRVKRLLGVRPTLTTIDPWAAITLEKLSATPSNELRNLEARLSQKQSALAILSRFPTSDNLAALTTDTPYLRRPLNPGLMTRWDKVDSRLHNLRHHLDLSGKPLQLASYATPLSPHLLLASAVQDGGKGNTAALSTQQAMAGHYRFQVMHAQAMIAVDNLIQFGNTLLSLLERKEQTEHVSLQQAHAWDLSTLAVGQQTQMLLVDDNNQTALRAGRRMVEGRVKYFEKQLQEGINPGESRATQEHQESAALENGAYAAQAAAGLIMMAPNIFGTSNGGMRLEGVMHAVQATIQGAAHIKRSSAFHLDRTEQFNRRNQEWSFALEQAKLELSQIDVQLKTYAEQNRVTRLQLVQTQTALAQAKATYEILSKRFCNAQLYQWLNGQFSTFYFQAYDMTHSLCLAAQACWQYERAEWDITFIQNTLWNYQYRGLAAGEALKLNLLQMNAAYLKNNSRALEISKTVSLRGLYDKEQKTKETLRAQNSQSTDAPKEATKNKEWTKLQSQLKTEGTVDFELTKALFDADYPGHYQRRIKSISVSLPATLGPYEDIRATLTQTYNMIQFSEKSEDKIENLHVNEQIALSTGLNDNGLFTLNFDNDERYLPFEYTGVVSRWQLAFPNHADQTSLLDSLTDIIVHVRYTAKRAGGSA</sequence>
<evidence type="ECO:0000256" key="1">
    <source>
        <dbReference type="SAM" id="MobiDB-lite"/>
    </source>
</evidence>
<dbReference type="Pfam" id="PF18276">
    <property type="entry name" value="TcA_TcB_BD"/>
    <property type="match status" value="2"/>
</dbReference>
<dbReference type="STRING" id="1563157.AQS70_02050"/>
<feature type="domain" description="Neuraminidase-like" evidence="3">
    <location>
        <begin position="171"/>
        <end position="331"/>
    </location>
</feature>
<accession>A0A0Q0X8Y0</accession>
<dbReference type="InterPro" id="IPR041079">
    <property type="entry name" value="Neuraminidase-like"/>
</dbReference>